<proteinExistence type="predicted"/>
<name>A0A8D0H2F0_SPHPU</name>
<dbReference type="AlphaFoldDB" id="A0A8D0H2F0"/>
<dbReference type="SMART" id="SM00276">
    <property type="entry name" value="GLECT"/>
    <property type="match status" value="1"/>
</dbReference>
<dbReference type="Proteomes" id="UP000694392">
    <property type="component" value="Unplaced"/>
</dbReference>
<evidence type="ECO:0000313" key="4">
    <source>
        <dbReference type="Ensembl" id="ENSSPUP00000017557.1"/>
    </source>
</evidence>
<dbReference type="Gene3D" id="2.60.120.200">
    <property type="match status" value="1"/>
</dbReference>
<dbReference type="PROSITE" id="PS51304">
    <property type="entry name" value="GALECTIN"/>
    <property type="match status" value="1"/>
</dbReference>
<protein>
    <recommendedName>
        <fullName evidence="2">Galectin</fullName>
    </recommendedName>
</protein>
<evidence type="ECO:0000256" key="1">
    <source>
        <dbReference type="ARBA" id="ARBA00022734"/>
    </source>
</evidence>
<dbReference type="GO" id="GO:0030395">
    <property type="term" value="F:lactose binding"/>
    <property type="evidence" value="ECO:0007669"/>
    <property type="project" value="TreeGrafter"/>
</dbReference>
<dbReference type="Pfam" id="PF00337">
    <property type="entry name" value="Gal-bind_lectin"/>
    <property type="match status" value="1"/>
</dbReference>
<dbReference type="SMART" id="SM00908">
    <property type="entry name" value="Gal-bind_lectin"/>
    <property type="match status" value="1"/>
</dbReference>
<dbReference type="GeneTree" id="ENSGT00940000155534"/>
<dbReference type="GO" id="GO:0005615">
    <property type="term" value="C:extracellular space"/>
    <property type="evidence" value="ECO:0007669"/>
    <property type="project" value="TreeGrafter"/>
</dbReference>
<evidence type="ECO:0000256" key="2">
    <source>
        <dbReference type="RuleBase" id="RU102079"/>
    </source>
</evidence>
<sequence length="93" mass="10638">MIHFNPRFNHLGDVKKVVMNSVVGTVFGEEIKESRFLFYQGAEATMTFFFNAKEILVKIPGEDMIKFPNRLGLDTVQFVLVEGDFKLTSISFD</sequence>
<dbReference type="OMA" id="EATMTFF"/>
<dbReference type="InterPro" id="IPR001079">
    <property type="entry name" value="Galectin_CRD"/>
</dbReference>
<dbReference type="InterPro" id="IPR013320">
    <property type="entry name" value="ConA-like_dom_sf"/>
</dbReference>
<dbReference type="SUPFAM" id="SSF49899">
    <property type="entry name" value="Concanavalin A-like lectins/glucanases"/>
    <property type="match status" value="1"/>
</dbReference>
<evidence type="ECO:0000259" key="3">
    <source>
        <dbReference type="PROSITE" id="PS51304"/>
    </source>
</evidence>
<reference evidence="4" key="2">
    <citation type="submission" date="2025-09" db="UniProtKB">
        <authorList>
            <consortium name="Ensembl"/>
        </authorList>
    </citation>
    <scope>IDENTIFICATION</scope>
</reference>
<dbReference type="PANTHER" id="PTHR11346:SF97">
    <property type="entry name" value="GALECTIN-1"/>
    <property type="match status" value="1"/>
</dbReference>
<reference evidence="4" key="1">
    <citation type="submission" date="2025-08" db="UniProtKB">
        <authorList>
            <consortium name="Ensembl"/>
        </authorList>
    </citation>
    <scope>IDENTIFICATION</scope>
</reference>
<keyword evidence="1 2" id="KW-0430">Lectin</keyword>
<dbReference type="Ensembl" id="ENSSPUT00000018690.1">
    <property type="protein sequence ID" value="ENSSPUP00000017557.1"/>
    <property type="gene ID" value="ENSSPUG00000013569.1"/>
</dbReference>
<dbReference type="GO" id="GO:0043236">
    <property type="term" value="F:laminin binding"/>
    <property type="evidence" value="ECO:0007669"/>
    <property type="project" value="TreeGrafter"/>
</dbReference>
<keyword evidence="5" id="KW-1185">Reference proteome</keyword>
<feature type="domain" description="Galectin" evidence="3">
    <location>
        <begin position="1"/>
        <end position="93"/>
    </location>
</feature>
<evidence type="ECO:0000313" key="5">
    <source>
        <dbReference type="Proteomes" id="UP000694392"/>
    </source>
</evidence>
<dbReference type="PANTHER" id="PTHR11346">
    <property type="entry name" value="GALECTIN"/>
    <property type="match status" value="1"/>
</dbReference>
<dbReference type="InterPro" id="IPR044156">
    <property type="entry name" value="Galectin-like"/>
</dbReference>
<organism evidence="4 5">
    <name type="scientific">Sphenodon punctatus</name>
    <name type="common">Tuatara</name>
    <name type="synonym">Hatteria punctata</name>
    <dbReference type="NCBI Taxonomy" id="8508"/>
    <lineage>
        <taxon>Eukaryota</taxon>
        <taxon>Metazoa</taxon>
        <taxon>Chordata</taxon>
        <taxon>Craniata</taxon>
        <taxon>Vertebrata</taxon>
        <taxon>Euteleostomi</taxon>
        <taxon>Lepidosauria</taxon>
        <taxon>Sphenodontia</taxon>
        <taxon>Sphenodontidae</taxon>
        <taxon>Sphenodon</taxon>
    </lineage>
</organism>
<accession>A0A8D0H2F0</accession>